<dbReference type="EMBL" id="CP157677">
    <property type="protein sequence ID" value="XBP72817.1"/>
    <property type="molecule type" value="Genomic_DNA"/>
</dbReference>
<name>A0AAU7LYY7_9BURK</name>
<evidence type="ECO:0000313" key="1">
    <source>
        <dbReference type="EMBL" id="XBP72817.1"/>
    </source>
</evidence>
<keyword evidence="1" id="KW-0614">Plasmid</keyword>
<geneLocation type="plasmid" evidence="1">
    <name>p2</name>
</geneLocation>
<gene>
    <name evidence="1" type="ORF">ABLV49_23770</name>
</gene>
<dbReference type="RefSeq" id="WP_349282604.1">
    <property type="nucleotide sequence ID" value="NZ_CBCSCU010000055.1"/>
</dbReference>
<protein>
    <submittedName>
        <fullName evidence="1">Uncharacterized protein</fullName>
    </submittedName>
</protein>
<proteinExistence type="predicted"/>
<accession>A0AAU7LYY7</accession>
<reference evidence="1" key="1">
    <citation type="submission" date="2024-05" db="EMBL/GenBank/DDBJ databases">
        <authorList>
            <person name="Bunk B."/>
            <person name="Swiderski J."/>
            <person name="Sproer C."/>
            <person name="Thiel V."/>
        </authorList>
    </citation>
    <scope>NUCLEOTIDE SEQUENCE</scope>
    <source>
        <strain evidence="1">DSM 17735</strain>
        <plasmid evidence="1">p2</plasmid>
    </source>
</reference>
<sequence length="65" mass="7244">MAELGVLQRVELRDVWQHEAHHFAPWLAQPVTLATLSGVLGLELELTGQEVAVGPYVSIPDQRDR</sequence>
<organism evidence="1">
    <name type="scientific">Polaromonas hydrogenivorans</name>
    <dbReference type="NCBI Taxonomy" id="335476"/>
    <lineage>
        <taxon>Bacteria</taxon>
        <taxon>Pseudomonadati</taxon>
        <taxon>Pseudomonadota</taxon>
        <taxon>Betaproteobacteria</taxon>
        <taxon>Burkholderiales</taxon>
        <taxon>Comamonadaceae</taxon>
        <taxon>Polaromonas</taxon>
    </lineage>
</organism>
<dbReference type="AlphaFoldDB" id="A0AAU7LYY7"/>